<evidence type="ECO:0000256" key="1">
    <source>
        <dbReference type="RuleBase" id="RU003939"/>
    </source>
</evidence>
<keyword evidence="3" id="KW-1185">Reference proteome</keyword>
<dbReference type="SMART" id="SM00411">
    <property type="entry name" value="BHL"/>
    <property type="match status" value="1"/>
</dbReference>
<dbReference type="InterPro" id="IPR000119">
    <property type="entry name" value="Hist_DNA-bd"/>
</dbReference>
<name>A0ABN5JES0_FUSVA</name>
<evidence type="ECO:0000313" key="3">
    <source>
        <dbReference type="Proteomes" id="UP000241238"/>
    </source>
</evidence>
<dbReference type="EMBL" id="CP028103">
    <property type="protein sequence ID" value="AVQ30606.1"/>
    <property type="molecule type" value="Genomic_DNA"/>
</dbReference>
<comment type="similarity">
    <text evidence="1">Belongs to the bacterial histone-like protein family.</text>
</comment>
<dbReference type="RefSeq" id="WP_005951701.1">
    <property type="nucleotide sequence ID" value="NZ_CP028103.1"/>
</dbReference>
<accession>A0ABN5JES0</accession>
<reference evidence="3" key="1">
    <citation type="journal article" date="2018" name="MSphere">
        <title>Fusobacterium Genomics Using MinION and Illumina Sequencing Enables Genome Completion and Correction.</title>
        <authorList>
            <person name="Todd S.M."/>
            <person name="Settlage R.E."/>
            <person name="Lahmers K.K."/>
            <person name="Slade D.J."/>
        </authorList>
    </citation>
    <scope>NUCLEOTIDE SEQUENCE [LARGE SCALE GENOMIC DNA]</scope>
    <source>
        <strain evidence="3">ATCC 27725</strain>
    </source>
</reference>
<dbReference type="SUPFAM" id="SSF47729">
    <property type="entry name" value="IHF-like DNA-binding proteins"/>
    <property type="match status" value="1"/>
</dbReference>
<organism evidence="2 3">
    <name type="scientific">Fusobacterium varium ATCC 27725</name>
    <dbReference type="NCBI Taxonomy" id="469618"/>
    <lineage>
        <taxon>Bacteria</taxon>
        <taxon>Fusobacteriati</taxon>
        <taxon>Fusobacteriota</taxon>
        <taxon>Fusobacteriia</taxon>
        <taxon>Fusobacteriales</taxon>
        <taxon>Fusobacteriaceae</taxon>
        <taxon>Fusobacterium</taxon>
    </lineage>
</organism>
<evidence type="ECO:0008006" key="4">
    <source>
        <dbReference type="Google" id="ProtNLM"/>
    </source>
</evidence>
<dbReference type="GeneID" id="77467340"/>
<dbReference type="InterPro" id="IPR010992">
    <property type="entry name" value="IHF-like_DNA-bd_dom_sf"/>
</dbReference>
<dbReference type="Proteomes" id="UP000241238">
    <property type="component" value="Chromosome"/>
</dbReference>
<sequence>MNKKGFAKIYKEMNKNNIDINQATKEIEIFLETLEEALVKYGKVKFVERGTFEIMERKPRIISNPSTRELMKIYPKKTVKFRVSKNVMK</sequence>
<gene>
    <name evidence="2" type="ORF">C4N18_04990</name>
</gene>
<evidence type="ECO:0000313" key="2">
    <source>
        <dbReference type="EMBL" id="AVQ30606.1"/>
    </source>
</evidence>
<protein>
    <recommendedName>
        <fullName evidence="4">DNA-binding protein HU</fullName>
    </recommendedName>
</protein>
<proteinExistence type="inferred from homology"/>
<dbReference type="Gene3D" id="4.10.520.10">
    <property type="entry name" value="IHF-like DNA-binding proteins"/>
    <property type="match status" value="1"/>
</dbReference>
<dbReference type="Pfam" id="PF00216">
    <property type="entry name" value="Bac_DNA_binding"/>
    <property type="match status" value="1"/>
</dbReference>